<comment type="subcellular location">
    <subcellularLocation>
        <location evidence="1">Cell membrane</location>
        <topology evidence="1">Multi-pass membrane protein</topology>
    </subcellularLocation>
</comment>
<dbReference type="KEGG" id="lck:HN018_11575"/>
<dbReference type="PANTHER" id="PTHR43124:SF3">
    <property type="entry name" value="CHLORAMPHENICOL EFFLUX PUMP RV0191"/>
    <property type="match status" value="1"/>
</dbReference>
<dbReference type="InterPro" id="IPR020846">
    <property type="entry name" value="MFS_dom"/>
</dbReference>
<dbReference type="InterPro" id="IPR011701">
    <property type="entry name" value="MFS"/>
</dbReference>
<proteinExistence type="predicted"/>
<dbReference type="InterPro" id="IPR050189">
    <property type="entry name" value="MFS_Efflux_Transporters"/>
</dbReference>
<dbReference type="InterPro" id="IPR036259">
    <property type="entry name" value="MFS_trans_sf"/>
</dbReference>
<dbReference type="SUPFAM" id="SSF103473">
    <property type="entry name" value="MFS general substrate transporter"/>
    <property type="match status" value="1"/>
</dbReference>
<feature type="transmembrane region" description="Helical" evidence="6">
    <location>
        <begin position="193"/>
        <end position="214"/>
    </location>
</feature>
<feature type="transmembrane region" description="Helical" evidence="6">
    <location>
        <begin position="389"/>
        <end position="409"/>
    </location>
</feature>
<evidence type="ECO:0000256" key="2">
    <source>
        <dbReference type="ARBA" id="ARBA00022475"/>
    </source>
</evidence>
<evidence type="ECO:0000313" key="9">
    <source>
        <dbReference type="Proteomes" id="UP000500767"/>
    </source>
</evidence>
<keyword evidence="3 6" id="KW-0812">Transmembrane</keyword>
<keyword evidence="9" id="KW-1185">Reference proteome</keyword>
<reference evidence="8 9" key="1">
    <citation type="journal article" date="2014" name="World J. Microbiol. Biotechnol.">
        <title>Biodiversity and physiological characteristics of Antarctic and Arctic lichens-associated bacteria.</title>
        <authorList>
            <person name="Lee Y.M."/>
            <person name="Kim E.H."/>
            <person name="Lee H.K."/>
            <person name="Hong S.G."/>
        </authorList>
    </citation>
    <scope>NUCLEOTIDE SEQUENCE [LARGE SCALE GENOMIC DNA]</scope>
    <source>
        <strain evidence="8 9">PAMC 26569</strain>
    </source>
</reference>
<feature type="transmembrane region" description="Helical" evidence="6">
    <location>
        <begin position="165"/>
        <end position="187"/>
    </location>
</feature>
<evidence type="ECO:0000256" key="1">
    <source>
        <dbReference type="ARBA" id="ARBA00004651"/>
    </source>
</evidence>
<protein>
    <submittedName>
        <fullName evidence="8">MFS transporter</fullName>
    </submittedName>
</protein>
<feature type="transmembrane region" description="Helical" evidence="6">
    <location>
        <begin position="298"/>
        <end position="316"/>
    </location>
</feature>
<gene>
    <name evidence="8" type="ORF">HN018_11575</name>
</gene>
<dbReference type="GO" id="GO:0022857">
    <property type="term" value="F:transmembrane transporter activity"/>
    <property type="evidence" value="ECO:0007669"/>
    <property type="project" value="InterPro"/>
</dbReference>
<feature type="transmembrane region" description="Helical" evidence="6">
    <location>
        <begin position="322"/>
        <end position="341"/>
    </location>
</feature>
<feature type="domain" description="Major facilitator superfamily (MFS) profile" evidence="7">
    <location>
        <begin position="37"/>
        <end position="411"/>
    </location>
</feature>
<feature type="transmembrane region" description="Helical" evidence="6">
    <location>
        <begin position="268"/>
        <end position="291"/>
    </location>
</feature>
<organism evidence="8 9">
    <name type="scientific">Lichenicola cladoniae</name>
    <dbReference type="NCBI Taxonomy" id="1484109"/>
    <lineage>
        <taxon>Bacteria</taxon>
        <taxon>Pseudomonadati</taxon>
        <taxon>Pseudomonadota</taxon>
        <taxon>Alphaproteobacteria</taxon>
        <taxon>Acetobacterales</taxon>
        <taxon>Acetobacteraceae</taxon>
        <taxon>Lichenicola</taxon>
    </lineage>
</organism>
<name>A0A6M8HWS8_9PROT</name>
<evidence type="ECO:0000256" key="5">
    <source>
        <dbReference type="ARBA" id="ARBA00023136"/>
    </source>
</evidence>
<keyword evidence="5 6" id="KW-0472">Membrane</keyword>
<keyword evidence="4 6" id="KW-1133">Transmembrane helix</keyword>
<feature type="transmembrane region" description="Helical" evidence="6">
    <location>
        <begin position="234"/>
        <end position="256"/>
    </location>
</feature>
<feature type="transmembrane region" description="Helical" evidence="6">
    <location>
        <begin position="34"/>
        <end position="56"/>
    </location>
</feature>
<feature type="transmembrane region" description="Helical" evidence="6">
    <location>
        <begin position="103"/>
        <end position="122"/>
    </location>
</feature>
<dbReference type="PROSITE" id="PS50850">
    <property type="entry name" value="MFS"/>
    <property type="match status" value="1"/>
</dbReference>
<dbReference type="PANTHER" id="PTHR43124">
    <property type="entry name" value="PURINE EFFLUX PUMP PBUE"/>
    <property type="match status" value="1"/>
</dbReference>
<feature type="transmembrane region" description="Helical" evidence="6">
    <location>
        <begin position="76"/>
        <end position="96"/>
    </location>
</feature>
<sequence>MCGYDRLSLPAAEGAAVTDTKLPARAPLVPPHGIGWAIFALAVGGFAIGTGEFSMMGLLPSVAGNLHVSVPDAGKLISFYALGVVVGAPLITVLCARMPRRRLLMAMMGLYVIGNLLSALSHDFATIALFRFVSGLPHGAYFGCAALVGASMVEMGKRAQAVGRVMLGLTTATLIGAPLAAWCGQMIDWHLAYAFVALIAAITIGLLAIFLPPIEAAEGASPLTELGALTRIQVWLALATAAVGFGGLFAVYSYLAPALINSTRMAPTLVPLVLVVLGLGMAVGNTIGATLADRNLRMSIVGFIVWNGLASLLFVWTLPAWWAVTIDAFLIGFGVALAPALQTRLMDVAADAQALAASLNHSAFNIANGLGAAFAGAAITAGYGWSSPGWVGACLAVGGLAIFMVSLAIERIRPASAVTPARAPESVAA</sequence>
<dbReference type="Gene3D" id="1.20.1250.20">
    <property type="entry name" value="MFS general substrate transporter like domains"/>
    <property type="match status" value="1"/>
</dbReference>
<dbReference type="GO" id="GO:0005886">
    <property type="term" value="C:plasma membrane"/>
    <property type="evidence" value="ECO:0007669"/>
    <property type="project" value="UniProtKB-SubCell"/>
</dbReference>
<evidence type="ECO:0000256" key="6">
    <source>
        <dbReference type="SAM" id="Phobius"/>
    </source>
</evidence>
<dbReference type="EMBL" id="CP053708">
    <property type="protein sequence ID" value="QKE92607.1"/>
    <property type="molecule type" value="Genomic_DNA"/>
</dbReference>
<dbReference type="AlphaFoldDB" id="A0A6M8HWS8"/>
<evidence type="ECO:0000259" key="7">
    <source>
        <dbReference type="PROSITE" id="PS50850"/>
    </source>
</evidence>
<dbReference type="Pfam" id="PF07690">
    <property type="entry name" value="MFS_1"/>
    <property type="match status" value="1"/>
</dbReference>
<feature type="transmembrane region" description="Helical" evidence="6">
    <location>
        <begin position="362"/>
        <end position="383"/>
    </location>
</feature>
<dbReference type="CDD" id="cd17324">
    <property type="entry name" value="MFS_NepI_like"/>
    <property type="match status" value="1"/>
</dbReference>
<dbReference type="Proteomes" id="UP000500767">
    <property type="component" value="Chromosome"/>
</dbReference>
<accession>A0A6M8HWS8</accession>
<feature type="transmembrane region" description="Helical" evidence="6">
    <location>
        <begin position="128"/>
        <end position="153"/>
    </location>
</feature>
<evidence type="ECO:0000313" key="8">
    <source>
        <dbReference type="EMBL" id="QKE92607.1"/>
    </source>
</evidence>
<evidence type="ECO:0000256" key="4">
    <source>
        <dbReference type="ARBA" id="ARBA00022989"/>
    </source>
</evidence>
<keyword evidence="2" id="KW-1003">Cell membrane</keyword>
<evidence type="ECO:0000256" key="3">
    <source>
        <dbReference type="ARBA" id="ARBA00022692"/>
    </source>
</evidence>